<keyword evidence="2" id="KW-1185">Reference proteome</keyword>
<evidence type="ECO:0000313" key="1">
    <source>
        <dbReference type="EMBL" id="SCL43250.1"/>
    </source>
</evidence>
<evidence type="ECO:0000313" key="2">
    <source>
        <dbReference type="Proteomes" id="UP000198959"/>
    </source>
</evidence>
<protein>
    <submittedName>
        <fullName evidence="1">Uncharacterized protein</fullName>
    </submittedName>
</protein>
<organism evidence="1 2">
    <name type="scientific">Micromonospora pallida</name>
    <dbReference type="NCBI Taxonomy" id="145854"/>
    <lineage>
        <taxon>Bacteria</taxon>
        <taxon>Bacillati</taxon>
        <taxon>Actinomycetota</taxon>
        <taxon>Actinomycetes</taxon>
        <taxon>Micromonosporales</taxon>
        <taxon>Micromonosporaceae</taxon>
        <taxon>Micromonospora</taxon>
    </lineage>
</organism>
<dbReference type="STRING" id="145854.GA0074692_6787"/>
<accession>A0A1C6TNC7</accession>
<gene>
    <name evidence="1" type="ORF">GA0074692_6787</name>
</gene>
<dbReference type="EMBL" id="FMHW01000003">
    <property type="protein sequence ID" value="SCL43250.1"/>
    <property type="molecule type" value="Genomic_DNA"/>
</dbReference>
<name>A0A1C6TNC7_9ACTN</name>
<dbReference type="Proteomes" id="UP000198959">
    <property type="component" value="Unassembled WGS sequence"/>
</dbReference>
<reference evidence="2" key="1">
    <citation type="submission" date="2016-06" db="EMBL/GenBank/DDBJ databases">
        <authorList>
            <person name="Varghese N."/>
            <person name="Submissions Spin"/>
        </authorList>
    </citation>
    <scope>NUCLEOTIDE SEQUENCE [LARGE SCALE GENOMIC DNA]</scope>
    <source>
        <strain evidence="2">DSM 43817</strain>
    </source>
</reference>
<proteinExistence type="predicted"/>
<sequence>MVPHRGGRLVGASASVVWTDAVTRPGTRYGSLQITVAGGGSGGATANAPYADVTPGARYRAVMWAYVTAGTVTLGPAVDWRNAAGMYMTTAVPTPQRCRPACGRPSRRS</sequence>
<dbReference type="AlphaFoldDB" id="A0A1C6TNC7"/>
<dbReference type="RefSeq" id="WP_141725493.1">
    <property type="nucleotide sequence ID" value="NZ_FMHW01000003.1"/>
</dbReference>